<dbReference type="CDD" id="cd00565">
    <property type="entry name" value="Ubl_ThiS"/>
    <property type="match status" value="1"/>
</dbReference>
<dbReference type="SUPFAM" id="SSF54285">
    <property type="entry name" value="MoaD/ThiS"/>
    <property type="match status" value="1"/>
</dbReference>
<protein>
    <recommendedName>
        <fullName evidence="2">Thiamine biosynthesis protein S</fullName>
    </recommendedName>
</protein>
<organism evidence="1">
    <name type="scientific">Wildemania schizophylla</name>
    <name type="common">Red alga</name>
    <name type="synonym">Porphyra schizophylla</name>
    <dbReference type="NCBI Taxonomy" id="1134705"/>
    <lineage>
        <taxon>Eukaryota</taxon>
        <taxon>Rhodophyta</taxon>
        <taxon>Bangiophyceae</taxon>
        <taxon>Bangiales</taxon>
        <taxon>Bangiaceae</taxon>
        <taxon>Wildemania</taxon>
    </lineage>
</organism>
<dbReference type="RefSeq" id="YP_009237442.1">
    <property type="nucleotide sequence ID" value="NC_029576.1"/>
</dbReference>
<dbReference type="NCBIfam" id="TIGR01683">
    <property type="entry name" value="thiS"/>
    <property type="match status" value="1"/>
</dbReference>
<reference evidence="1" key="1">
    <citation type="submission" date="2015-03" db="EMBL/GenBank/DDBJ databases">
        <title>Plastid genome analysis of the type material of Wildemania schizophylla (Bangiales, Rhodophyta).</title>
        <authorList>
            <person name="Hughey J.R."/>
        </authorList>
    </citation>
    <scope>NUCLEOTIDE SEQUENCE</scope>
</reference>
<dbReference type="GeneID" id="26939252"/>
<dbReference type="InterPro" id="IPR016155">
    <property type="entry name" value="Mopterin_synth/thiamin_S_b"/>
</dbReference>
<geneLocation type="plastid" evidence="1"/>
<dbReference type="Pfam" id="PF02597">
    <property type="entry name" value="ThiS"/>
    <property type="match status" value="1"/>
</dbReference>
<dbReference type="EMBL" id="KR020505">
    <property type="protein sequence ID" value="AKS28489.1"/>
    <property type="molecule type" value="Genomic_DNA"/>
</dbReference>
<dbReference type="AlphaFoldDB" id="A0A126G1X6"/>
<dbReference type="InterPro" id="IPR010035">
    <property type="entry name" value="Thi_S"/>
</dbReference>
<dbReference type="InterPro" id="IPR003749">
    <property type="entry name" value="ThiS/MoaD-like"/>
</dbReference>
<dbReference type="InterPro" id="IPR012675">
    <property type="entry name" value="Beta-grasp_dom_sf"/>
</dbReference>
<keyword evidence="1" id="KW-0934">Plastid</keyword>
<dbReference type="PANTHER" id="PTHR34472:SF1">
    <property type="entry name" value="SULFUR CARRIER PROTEIN THIS"/>
    <property type="match status" value="1"/>
</dbReference>
<name>A0A126G1X6_WILSC</name>
<evidence type="ECO:0000313" key="1">
    <source>
        <dbReference type="EMBL" id="AKS28489.1"/>
    </source>
</evidence>
<dbReference type="Gene3D" id="3.10.20.30">
    <property type="match status" value="1"/>
</dbReference>
<proteinExistence type="predicted"/>
<gene>
    <name evidence="1" type="primary">orf71</name>
</gene>
<dbReference type="PANTHER" id="PTHR34472">
    <property type="entry name" value="SULFUR CARRIER PROTEIN THIS"/>
    <property type="match status" value="1"/>
</dbReference>
<sequence length="71" mass="7698">MTNTNISVQINGEPFNCSEPISLHFLLSYLDLSSERVAIELNNSLLPASLLSSTYLSDQDKLEIITIVGGG</sequence>
<accession>A0A126G1X6</accession>
<evidence type="ECO:0008006" key="2">
    <source>
        <dbReference type="Google" id="ProtNLM"/>
    </source>
</evidence>